<comment type="caution">
    <text evidence="2">The sequence shown here is derived from an EMBL/GenBank/DDBJ whole genome shotgun (WGS) entry which is preliminary data.</text>
</comment>
<feature type="region of interest" description="Disordered" evidence="1">
    <location>
        <begin position="56"/>
        <end position="86"/>
    </location>
</feature>
<organism evidence="2 3">
    <name type="scientific">Orchesella dallaii</name>
    <dbReference type="NCBI Taxonomy" id="48710"/>
    <lineage>
        <taxon>Eukaryota</taxon>
        <taxon>Metazoa</taxon>
        <taxon>Ecdysozoa</taxon>
        <taxon>Arthropoda</taxon>
        <taxon>Hexapoda</taxon>
        <taxon>Collembola</taxon>
        <taxon>Entomobryomorpha</taxon>
        <taxon>Entomobryoidea</taxon>
        <taxon>Orchesellidae</taxon>
        <taxon>Orchesellinae</taxon>
        <taxon>Orchesella</taxon>
    </lineage>
</organism>
<reference evidence="2 3" key="1">
    <citation type="submission" date="2024-08" db="EMBL/GenBank/DDBJ databases">
        <authorList>
            <person name="Cucini C."/>
            <person name="Frati F."/>
        </authorList>
    </citation>
    <scope>NUCLEOTIDE SEQUENCE [LARGE SCALE GENOMIC DNA]</scope>
</reference>
<gene>
    <name evidence="2" type="ORF">ODALV1_LOCUS26236</name>
</gene>
<evidence type="ECO:0000256" key="1">
    <source>
        <dbReference type="SAM" id="MobiDB-lite"/>
    </source>
</evidence>
<accession>A0ABP1RUD3</accession>
<feature type="compositionally biased region" description="Basic and acidic residues" evidence="1">
    <location>
        <begin position="63"/>
        <end position="77"/>
    </location>
</feature>
<name>A0ABP1RUD3_9HEXA</name>
<protein>
    <submittedName>
        <fullName evidence="2">Uncharacterized protein</fullName>
    </submittedName>
</protein>
<evidence type="ECO:0000313" key="3">
    <source>
        <dbReference type="Proteomes" id="UP001642540"/>
    </source>
</evidence>
<evidence type="ECO:0000313" key="2">
    <source>
        <dbReference type="EMBL" id="CAL8135995.1"/>
    </source>
</evidence>
<dbReference type="EMBL" id="CAXLJM020000110">
    <property type="protein sequence ID" value="CAL8135995.1"/>
    <property type="molecule type" value="Genomic_DNA"/>
</dbReference>
<keyword evidence="3" id="KW-1185">Reference proteome</keyword>
<sequence>MLCVCPVSPSSVIMTGERILHCPCHHHHHHSIWWPSLPVCSLPSVLFQCQSVNAQSEPIAESHPAKCRDVSRSRDGAKGQGRGSRGMRSIVSTIWVSASLLA</sequence>
<proteinExistence type="predicted"/>
<dbReference type="Proteomes" id="UP001642540">
    <property type="component" value="Unassembled WGS sequence"/>
</dbReference>